<dbReference type="AlphaFoldDB" id="A0A7G8BQ71"/>
<feature type="signal peptide" evidence="2">
    <location>
        <begin position="1"/>
        <end position="26"/>
    </location>
</feature>
<evidence type="ECO:0000313" key="4">
    <source>
        <dbReference type="EMBL" id="QNI34691.1"/>
    </source>
</evidence>
<accession>A0A7G8BQ71</accession>
<gene>
    <name evidence="4" type="ORF">H7849_12815</name>
</gene>
<evidence type="ECO:0000313" key="5">
    <source>
        <dbReference type="Proteomes" id="UP000515312"/>
    </source>
</evidence>
<dbReference type="Proteomes" id="UP000515312">
    <property type="component" value="Chromosome"/>
</dbReference>
<proteinExistence type="predicted"/>
<keyword evidence="1" id="KW-0479">Metal-binding</keyword>
<dbReference type="GO" id="GO:0046872">
    <property type="term" value="F:metal ion binding"/>
    <property type="evidence" value="ECO:0007669"/>
    <property type="project" value="UniProtKB-KW"/>
</dbReference>
<keyword evidence="2" id="KW-0732">Signal</keyword>
<protein>
    <submittedName>
        <fullName evidence="4">Heavy-metal-associated domain-containing protein</fullName>
    </submittedName>
</protein>
<dbReference type="InterPro" id="IPR006121">
    <property type="entry name" value="HMA_dom"/>
</dbReference>
<dbReference type="SUPFAM" id="SSF55008">
    <property type="entry name" value="HMA, heavy metal-associated domain"/>
    <property type="match status" value="1"/>
</dbReference>
<evidence type="ECO:0000256" key="2">
    <source>
        <dbReference type="SAM" id="SignalP"/>
    </source>
</evidence>
<dbReference type="InterPro" id="IPR017969">
    <property type="entry name" value="Heavy-metal-associated_CS"/>
</dbReference>
<evidence type="ECO:0000256" key="1">
    <source>
        <dbReference type="ARBA" id="ARBA00022723"/>
    </source>
</evidence>
<dbReference type="PRINTS" id="PR00942">
    <property type="entry name" value="CUATPASEI"/>
</dbReference>
<dbReference type="Gene3D" id="3.30.70.100">
    <property type="match status" value="1"/>
</dbReference>
<dbReference type="CDD" id="cd00371">
    <property type="entry name" value="HMA"/>
    <property type="match status" value="1"/>
</dbReference>
<organism evidence="4 5">
    <name type="scientific">Alloacidobacterium dinghuense</name>
    <dbReference type="NCBI Taxonomy" id="2763107"/>
    <lineage>
        <taxon>Bacteria</taxon>
        <taxon>Pseudomonadati</taxon>
        <taxon>Acidobacteriota</taxon>
        <taxon>Terriglobia</taxon>
        <taxon>Terriglobales</taxon>
        <taxon>Acidobacteriaceae</taxon>
        <taxon>Alloacidobacterium</taxon>
    </lineage>
</organism>
<dbReference type="PROSITE" id="PS50846">
    <property type="entry name" value="HMA_2"/>
    <property type="match status" value="1"/>
</dbReference>
<feature type="chain" id="PRO_5028903562" evidence="2">
    <location>
        <begin position="27"/>
        <end position="101"/>
    </location>
</feature>
<reference evidence="4 5" key="1">
    <citation type="submission" date="2020-08" db="EMBL/GenBank/DDBJ databases">
        <title>Edaphobacter telluris sp. nov. and Acidobacterium dinghuensis sp. nov., two acidobacteria isolated from forest soil.</title>
        <authorList>
            <person name="Fu J."/>
            <person name="Qiu L."/>
        </authorList>
    </citation>
    <scope>NUCLEOTIDE SEQUENCE [LARGE SCALE GENOMIC DNA]</scope>
    <source>
        <strain evidence="4">4Y35</strain>
    </source>
</reference>
<dbReference type="InterPro" id="IPR036163">
    <property type="entry name" value="HMA_dom_sf"/>
</dbReference>
<sequence>MLRRRFIQLMTVAGATSLTTITPLEAADTNTITYKVKGFTCVTCAVGLETLLRQQKGVLWVKASYPDASATIKYQPATVTEDRLKAFIAEIGFTAEPEHRS</sequence>
<feature type="domain" description="HMA" evidence="3">
    <location>
        <begin position="30"/>
        <end position="96"/>
    </location>
</feature>
<dbReference type="PROSITE" id="PS01047">
    <property type="entry name" value="HMA_1"/>
    <property type="match status" value="1"/>
</dbReference>
<dbReference type="EMBL" id="CP060394">
    <property type="protein sequence ID" value="QNI34691.1"/>
    <property type="molecule type" value="Genomic_DNA"/>
</dbReference>
<name>A0A7G8BQ71_9BACT</name>
<keyword evidence="5" id="KW-1185">Reference proteome</keyword>
<dbReference type="RefSeq" id="WP_186747026.1">
    <property type="nucleotide sequence ID" value="NZ_CP060394.1"/>
</dbReference>
<dbReference type="KEGG" id="adin:H7849_12815"/>
<evidence type="ECO:0000259" key="3">
    <source>
        <dbReference type="PROSITE" id="PS50846"/>
    </source>
</evidence>